<evidence type="ECO:0000256" key="15">
    <source>
        <dbReference type="ARBA" id="ARBA00023170"/>
    </source>
</evidence>
<organism evidence="18 19">
    <name type="scientific">Roseovarius spongiae</name>
    <dbReference type="NCBI Taxonomy" id="2320272"/>
    <lineage>
        <taxon>Bacteria</taxon>
        <taxon>Pseudomonadati</taxon>
        <taxon>Pseudomonadota</taxon>
        <taxon>Alphaproteobacteria</taxon>
        <taxon>Rhodobacterales</taxon>
        <taxon>Roseobacteraceae</taxon>
        <taxon>Roseovarius</taxon>
    </lineage>
</organism>
<keyword evidence="9" id="KW-0677">Repeat</keyword>
<keyword evidence="12" id="KW-0067">ATP-binding</keyword>
<evidence type="ECO:0000256" key="2">
    <source>
        <dbReference type="ARBA" id="ARBA00012438"/>
    </source>
</evidence>
<keyword evidence="6" id="KW-0285">Flavoprotein</keyword>
<dbReference type="SMART" id="SM00911">
    <property type="entry name" value="HWE_HK"/>
    <property type="match status" value="1"/>
</dbReference>
<dbReference type="InterPro" id="IPR001610">
    <property type="entry name" value="PAC"/>
</dbReference>
<evidence type="ECO:0000259" key="17">
    <source>
        <dbReference type="PROSITE" id="PS50113"/>
    </source>
</evidence>
<keyword evidence="10" id="KW-0547">Nucleotide-binding</keyword>
<evidence type="ECO:0000259" key="16">
    <source>
        <dbReference type="PROSITE" id="PS50112"/>
    </source>
</evidence>
<evidence type="ECO:0000256" key="3">
    <source>
        <dbReference type="ARBA" id="ARBA00022543"/>
    </source>
</evidence>
<name>A0A3A8AQQ4_9RHOB</name>
<dbReference type="Gene3D" id="3.30.565.10">
    <property type="entry name" value="Histidine kinase-like ATPase, C-terminal domain"/>
    <property type="match status" value="1"/>
</dbReference>
<evidence type="ECO:0000256" key="6">
    <source>
        <dbReference type="ARBA" id="ARBA00022630"/>
    </source>
</evidence>
<dbReference type="OrthoDB" id="9816309at2"/>
<dbReference type="PANTHER" id="PTHR41523">
    <property type="entry name" value="TWO-COMPONENT SYSTEM SENSOR PROTEIN"/>
    <property type="match status" value="1"/>
</dbReference>
<dbReference type="GO" id="GO:0006355">
    <property type="term" value="P:regulation of DNA-templated transcription"/>
    <property type="evidence" value="ECO:0007669"/>
    <property type="project" value="InterPro"/>
</dbReference>
<dbReference type="CDD" id="cd00130">
    <property type="entry name" value="PAS"/>
    <property type="match status" value="1"/>
</dbReference>
<dbReference type="SMART" id="SM00091">
    <property type="entry name" value="PAS"/>
    <property type="match status" value="1"/>
</dbReference>
<proteinExistence type="predicted"/>
<dbReference type="PROSITE" id="PS50113">
    <property type="entry name" value="PAC"/>
    <property type="match status" value="1"/>
</dbReference>
<dbReference type="NCBIfam" id="TIGR00229">
    <property type="entry name" value="sensory_box"/>
    <property type="match status" value="1"/>
</dbReference>
<keyword evidence="8" id="KW-0808">Transferase</keyword>
<evidence type="ECO:0000256" key="13">
    <source>
        <dbReference type="ARBA" id="ARBA00022991"/>
    </source>
</evidence>
<evidence type="ECO:0000256" key="7">
    <source>
        <dbReference type="ARBA" id="ARBA00022643"/>
    </source>
</evidence>
<dbReference type="AlphaFoldDB" id="A0A3A8AQQ4"/>
<keyword evidence="4" id="KW-0597">Phosphoprotein</keyword>
<evidence type="ECO:0000256" key="12">
    <source>
        <dbReference type="ARBA" id="ARBA00022840"/>
    </source>
</evidence>
<dbReference type="SUPFAM" id="SSF55785">
    <property type="entry name" value="PYP-like sensor domain (PAS domain)"/>
    <property type="match status" value="1"/>
</dbReference>
<dbReference type="Gene3D" id="3.30.450.20">
    <property type="entry name" value="PAS domain"/>
    <property type="match status" value="1"/>
</dbReference>
<keyword evidence="5" id="KW-0716">Sensory transduction</keyword>
<keyword evidence="3" id="KW-0600">Photoreceptor protein</keyword>
<dbReference type="InterPro" id="IPR011102">
    <property type="entry name" value="Sig_transdc_His_kinase_HWE"/>
</dbReference>
<dbReference type="InterPro" id="IPR013767">
    <property type="entry name" value="PAS_fold"/>
</dbReference>
<dbReference type="InterPro" id="IPR036890">
    <property type="entry name" value="HATPase_C_sf"/>
</dbReference>
<dbReference type="InterPro" id="IPR000014">
    <property type="entry name" value="PAS"/>
</dbReference>
<keyword evidence="14" id="KW-0843">Virulence</keyword>
<evidence type="ECO:0000313" key="19">
    <source>
        <dbReference type="Proteomes" id="UP000281128"/>
    </source>
</evidence>
<sequence length="359" mass="39617">MCIGVDFTGVWKMGSLERRLQHLAAIVEDSDDAIITKDLDSIIQSWNRGAESLFGYTAEEAIGQPITLIFPQGRQDEEAGIIEKIRRGQRIAHFETMRRRKDGGLVPISVTISPMHDGSGRVVGASKIARDISLKREIEEQQHMLLSEMRHRVRNCFAVAGGLLRICARQADSIEELLDMMQNRFQALSRAHDLAVPLPDPDEKKSADVNLHEFVSSILTPFIGGTEPRIAIENCRVADAAITPLALVFYELCTNSVKYGGLSTPRGDLVITSEREGDRLRILWSETCEIDDFGKAEDHEGFGTKMAQTAIAAYLDGTLTRSFTPTGLRAVLDLNYERVTDAQRTVSAASDADNAVSDA</sequence>
<gene>
    <name evidence="18" type="ORF">D6850_17360</name>
</gene>
<feature type="domain" description="PAC" evidence="17">
    <location>
        <begin position="92"/>
        <end position="144"/>
    </location>
</feature>
<dbReference type="InterPro" id="IPR000700">
    <property type="entry name" value="PAS-assoc_C"/>
</dbReference>
<dbReference type="PROSITE" id="PS50112">
    <property type="entry name" value="PAS"/>
    <property type="match status" value="1"/>
</dbReference>
<evidence type="ECO:0000256" key="14">
    <source>
        <dbReference type="ARBA" id="ARBA00023026"/>
    </source>
</evidence>
<dbReference type="Pfam" id="PF00989">
    <property type="entry name" value="PAS"/>
    <property type="match status" value="1"/>
</dbReference>
<evidence type="ECO:0000256" key="11">
    <source>
        <dbReference type="ARBA" id="ARBA00022777"/>
    </source>
</evidence>
<dbReference type="GO" id="GO:0004673">
    <property type="term" value="F:protein histidine kinase activity"/>
    <property type="evidence" value="ECO:0007669"/>
    <property type="project" value="UniProtKB-EC"/>
</dbReference>
<feature type="domain" description="PAS" evidence="16">
    <location>
        <begin position="19"/>
        <end position="88"/>
    </location>
</feature>
<dbReference type="InterPro" id="IPR035965">
    <property type="entry name" value="PAS-like_dom_sf"/>
</dbReference>
<comment type="catalytic activity">
    <reaction evidence="1">
        <text>ATP + protein L-histidine = ADP + protein N-phospho-L-histidine.</text>
        <dbReference type="EC" id="2.7.13.3"/>
    </reaction>
</comment>
<keyword evidence="13" id="KW-0157">Chromophore</keyword>
<dbReference type="Proteomes" id="UP000281128">
    <property type="component" value="Unassembled WGS sequence"/>
</dbReference>
<dbReference type="PANTHER" id="PTHR41523:SF8">
    <property type="entry name" value="ETHYLENE RESPONSE SENSOR PROTEIN"/>
    <property type="match status" value="1"/>
</dbReference>
<protein>
    <recommendedName>
        <fullName evidence="2">histidine kinase</fullName>
        <ecNumber evidence="2">2.7.13.3</ecNumber>
    </recommendedName>
</protein>
<dbReference type="EC" id="2.7.13.3" evidence="2"/>
<evidence type="ECO:0000256" key="5">
    <source>
        <dbReference type="ARBA" id="ARBA00022606"/>
    </source>
</evidence>
<dbReference type="GO" id="GO:0005524">
    <property type="term" value="F:ATP binding"/>
    <property type="evidence" value="ECO:0007669"/>
    <property type="project" value="UniProtKB-KW"/>
</dbReference>
<evidence type="ECO:0000313" key="18">
    <source>
        <dbReference type="EMBL" id="RKF12722.1"/>
    </source>
</evidence>
<keyword evidence="11" id="KW-0418">Kinase</keyword>
<keyword evidence="15" id="KW-0675">Receptor</keyword>
<accession>A0A3A8AQQ4</accession>
<dbReference type="EMBL" id="RAPE01000006">
    <property type="protein sequence ID" value="RKF12722.1"/>
    <property type="molecule type" value="Genomic_DNA"/>
</dbReference>
<dbReference type="GO" id="GO:0009881">
    <property type="term" value="F:photoreceptor activity"/>
    <property type="evidence" value="ECO:0007669"/>
    <property type="project" value="UniProtKB-KW"/>
</dbReference>
<comment type="caution">
    <text evidence="18">The sequence shown here is derived from an EMBL/GenBank/DDBJ whole genome shotgun (WGS) entry which is preliminary data.</text>
</comment>
<evidence type="ECO:0000256" key="10">
    <source>
        <dbReference type="ARBA" id="ARBA00022741"/>
    </source>
</evidence>
<dbReference type="Pfam" id="PF07536">
    <property type="entry name" value="HWE_HK"/>
    <property type="match status" value="1"/>
</dbReference>
<evidence type="ECO:0000256" key="4">
    <source>
        <dbReference type="ARBA" id="ARBA00022553"/>
    </source>
</evidence>
<keyword evidence="19" id="KW-1185">Reference proteome</keyword>
<dbReference type="SMART" id="SM00086">
    <property type="entry name" value="PAC"/>
    <property type="match status" value="1"/>
</dbReference>
<evidence type="ECO:0000256" key="9">
    <source>
        <dbReference type="ARBA" id="ARBA00022737"/>
    </source>
</evidence>
<keyword evidence="7" id="KW-0288">FMN</keyword>
<evidence type="ECO:0000256" key="1">
    <source>
        <dbReference type="ARBA" id="ARBA00000085"/>
    </source>
</evidence>
<evidence type="ECO:0000256" key="8">
    <source>
        <dbReference type="ARBA" id="ARBA00022679"/>
    </source>
</evidence>
<reference evidence="18 19" key="1">
    <citation type="submission" date="2018-09" db="EMBL/GenBank/DDBJ databases">
        <title>Roseovarius spongiae sp. nov., isolated from a marine sponge.</title>
        <authorList>
            <person name="Zhuang L."/>
            <person name="Luo L."/>
        </authorList>
    </citation>
    <scope>NUCLEOTIDE SEQUENCE [LARGE SCALE GENOMIC DNA]</scope>
    <source>
        <strain evidence="18 19">HN-E21</strain>
    </source>
</reference>